<gene>
    <name evidence="2" type="ORF">PS9374_01666</name>
</gene>
<dbReference type="EMBL" id="BDCX01000003">
    <property type="protein sequence ID" value="GAT66022.1"/>
    <property type="molecule type" value="Genomic_DNA"/>
</dbReference>
<reference evidence="3" key="2">
    <citation type="submission" date="2016-04" db="EMBL/GenBank/DDBJ databases">
        <title>Planomonospora sphaerica JCM9374 whole genome shotgun sequence.</title>
        <authorList>
            <person name="Suzuki T."/>
            <person name="Dohra H."/>
            <person name="Kodani S."/>
        </authorList>
    </citation>
    <scope>NUCLEOTIDE SEQUENCE [LARGE SCALE GENOMIC DNA]</scope>
    <source>
        <strain evidence="3">JCM 9374</strain>
    </source>
</reference>
<proteinExistence type="predicted"/>
<name>A0A171C2X7_9ACTN</name>
<protein>
    <submittedName>
        <fullName evidence="2">Transmembrane transport protein</fullName>
    </submittedName>
</protein>
<keyword evidence="1" id="KW-1133">Transmembrane helix</keyword>
<keyword evidence="1 2" id="KW-0812">Transmembrane</keyword>
<reference evidence="2 3" key="1">
    <citation type="journal article" date="2016" name="Genome Announc.">
        <title>Draft Genome Sequence of Planomonospora sphaerica JCM9374, a Rare Actinomycete.</title>
        <authorList>
            <person name="Dohra H."/>
            <person name="Suzuki T."/>
            <person name="Inoue Y."/>
            <person name="Kodani S."/>
        </authorList>
    </citation>
    <scope>NUCLEOTIDE SEQUENCE [LARGE SCALE GENOMIC DNA]</scope>
    <source>
        <strain evidence="2 3">JCM 9374</strain>
    </source>
</reference>
<keyword evidence="1" id="KW-0472">Membrane</keyword>
<feature type="transmembrane region" description="Helical" evidence="1">
    <location>
        <begin position="119"/>
        <end position="140"/>
    </location>
</feature>
<dbReference type="AlphaFoldDB" id="A0A171C2X7"/>
<dbReference type="Pfam" id="PF11188">
    <property type="entry name" value="DUF2975"/>
    <property type="match status" value="1"/>
</dbReference>
<evidence type="ECO:0000313" key="3">
    <source>
        <dbReference type="Proteomes" id="UP000077701"/>
    </source>
</evidence>
<sequence>MGKLTVHALRAVLAALLAGSVFVQAVMVPLLASDLEGLRPEFAYLRPPLLAIVFLGVVAAQVVLVCVWRLVTMVRRGTVFSHAAFRYVDIVIGAFTAAALLVFALGVVLAPGDPVPPGVVLLIGGIGLAVLGVALVVLVLRMLLAQAVARDVEATRMQAELEEVI</sequence>
<feature type="transmembrane region" description="Helical" evidence="1">
    <location>
        <begin position="49"/>
        <end position="71"/>
    </location>
</feature>
<keyword evidence="3" id="KW-1185">Reference proteome</keyword>
<dbReference type="STRING" id="161355.PS9374_01666"/>
<dbReference type="InterPro" id="IPR021354">
    <property type="entry name" value="DUF2975"/>
</dbReference>
<feature type="transmembrane region" description="Helical" evidence="1">
    <location>
        <begin position="83"/>
        <end position="107"/>
    </location>
</feature>
<dbReference type="Proteomes" id="UP000077701">
    <property type="component" value="Unassembled WGS sequence"/>
</dbReference>
<evidence type="ECO:0000256" key="1">
    <source>
        <dbReference type="SAM" id="Phobius"/>
    </source>
</evidence>
<comment type="caution">
    <text evidence="2">The sequence shown here is derived from an EMBL/GenBank/DDBJ whole genome shotgun (WGS) entry which is preliminary data.</text>
</comment>
<dbReference type="RefSeq" id="WP_068895859.1">
    <property type="nucleotide sequence ID" value="NZ_BDCX01000003.1"/>
</dbReference>
<organism evidence="2 3">
    <name type="scientific">Planomonospora sphaerica</name>
    <dbReference type="NCBI Taxonomy" id="161355"/>
    <lineage>
        <taxon>Bacteria</taxon>
        <taxon>Bacillati</taxon>
        <taxon>Actinomycetota</taxon>
        <taxon>Actinomycetes</taxon>
        <taxon>Streptosporangiales</taxon>
        <taxon>Streptosporangiaceae</taxon>
        <taxon>Planomonospora</taxon>
    </lineage>
</organism>
<accession>A0A171C2X7</accession>
<evidence type="ECO:0000313" key="2">
    <source>
        <dbReference type="EMBL" id="GAT66022.1"/>
    </source>
</evidence>